<evidence type="ECO:0000256" key="1">
    <source>
        <dbReference type="SAM" id="Phobius"/>
    </source>
</evidence>
<dbReference type="Proteomes" id="UP000264146">
    <property type="component" value="Chromosome"/>
</dbReference>
<keyword evidence="4" id="KW-0378">Hydrolase</keyword>
<dbReference type="EMBL" id="LR962863">
    <property type="protein sequence ID" value="CAD7359122.1"/>
    <property type="molecule type" value="Genomic_DNA"/>
</dbReference>
<evidence type="ECO:0000313" key="3">
    <source>
        <dbReference type="EMBL" id="NHA34375.1"/>
    </source>
</evidence>
<protein>
    <submittedName>
        <fullName evidence="4">Membrane bound metal dependent hydrolase</fullName>
    </submittedName>
    <submittedName>
        <fullName evidence="3">Metal-dependent hydrolase</fullName>
    </submittedName>
</protein>
<keyword evidence="1" id="KW-0472">Membrane</keyword>
<accession>A0A7Z7QNE1</accession>
<dbReference type="Proteomes" id="UP000572988">
    <property type="component" value="Unassembled WGS sequence"/>
</dbReference>
<organism evidence="4">
    <name type="scientific">Staphylococcus schleiferi</name>
    <dbReference type="NCBI Taxonomy" id="1295"/>
    <lineage>
        <taxon>Bacteria</taxon>
        <taxon>Bacillati</taxon>
        <taxon>Bacillota</taxon>
        <taxon>Bacilli</taxon>
        <taxon>Bacillales</taxon>
        <taxon>Staphylococcaceae</taxon>
        <taxon>Staphylococcus</taxon>
    </lineage>
</organism>
<dbReference type="Pfam" id="PF04307">
    <property type="entry name" value="YdjM"/>
    <property type="match status" value="1"/>
</dbReference>
<keyword evidence="6" id="KW-1185">Reference proteome</keyword>
<feature type="transmembrane region" description="Helical" evidence="1">
    <location>
        <begin position="132"/>
        <end position="155"/>
    </location>
</feature>
<reference evidence="3 6" key="1">
    <citation type="submission" date="2018-01" db="EMBL/GenBank/DDBJ databases">
        <title>Complete genome sequence of Staphylococcus Scheliferi isolated from human.</title>
        <authorList>
            <person name="Abouelkhair M.A."/>
            <person name="Bemis D.A."/>
            <person name="Kania S.A."/>
        </authorList>
    </citation>
    <scope>NUCLEOTIDE SEQUENCE [LARGE SCALE GENOMIC DNA]</scope>
    <source>
        <strain evidence="3 6">ATCC 43808</strain>
    </source>
</reference>
<dbReference type="RefSeq" id="WP_016426400.1">
    <property type="nucleotide sequence ID" value="NZ_CABKRV010000002.1"/>
</dbReference>
<dbReference type="EMBL" id="UHEF01000001">
    <property type="protein sequence ID" value="SUM87651.1"/>
    <property type="molecule type" value="Genomic_DNA"/>
</dbReference>
<proteinExistence type="predicted"/>
<evidence type="ECO:0000313" key="2">
    <source>
        <dbReference type="EMBL" id="CAD7359122.1"/>
    </source>
</evidence>
<feature type="transmembrane region" description="Helical" evidence="1">
    <location>
        <begin position="66"/>
        <end position="85"/>
    </location>
</feature>
<dbReference type="PANTHER" id="PTHR35531:SF1">
    <property type="entry name" value="INNER MEMBRANE PROTEIN YBCI-RELATED"/>
    <property type="match status" value="1"/>
</dbReference>
<evidence type="ECO:0000313" key="4">
    <source>
        <dbReference type="EMBL" id="SUM87651.1"/>
    </source>
</evidence>
<sequence>MTGKTHSAAGVLVGAAVATHYQLDIFEMTTSIVLSALASIFPDICHTKSKIGQKLPLLSFIIKHLFGHRTLTHSLVFVLSIYFVLHMIETPIYYMISIICGMLSHIILDMLTPRGVHLFFPIPVRVRFPIHFKTGGLMDLSLATTFSLVTIYVLFESSVKHLLLNGF</sequence>
<keyword evidence="1" id="KW-1133">Transmembrane helix</keyword>
<evidence type="ECO:0000313" key="5">
    <source>
        <dbReference type="Proteomes" id="UP000264146"/>
    </source>
</evidence>
<reference evidence="2 5" key="3">
    <citation type="submission" date="2020-11" db="EMBL/GenBank/DDBJ databases">
        <authorList>
            <consortium name="Pathogen Informatics"/>
        </authorList>
    </citation>
    <scope>NUCLEOTIDE SEQUENCE [LARGE SCALE GENOMIC DNA]</scope>
    <source>
        <strain evidence="2 5">NCTC12218</strain>
    </source>
</reference>
<dbReference type="GO" id="GO:0016787">
    <property type="term" value="F:hydrolase activity"/>
    <property type="evidence" value="ECO:0007669"/>
    <property type="project" value="UniProtKB-KW"/>
</dbReference>
<keyword evidence="1" id="KW-0812">Transmembrane</keyword>
<reference evidence="4" key="2">
    <citation type="submission" date="2018-06" db="EMBL/GenBank/DDBJ databases">
        <authorList>
            <consortium name="Pathogen Informatics"/>
            <person name="Doyle S."/>
        </authorList>
    </citation>
    <scope>NUCLEOTIDE SEQUENCE [LARGE SCALE GENOMIC DNA]</scope>
    <source>
        <strain evidence="4">NCTC12218</strain>
    </source>
</reference>
<dbReference type="PANTHER" id="PTHR35531">
    <property type="entry name" value="INNER MEMBRANE PROTEIN YBCI-RELATED"/>
    <property type="match status" value="1"/>
</dbReference>
<dbReference type="AlphaFoldDB" id="A0A7Z7QNE1"/>
<gene>
    <name evidence="4" type="primary">ydjM_1</name>
    <name evidence="3" type="ORF">C1O36_07575</name>
    <name evidence="4" type="ORF">NCTC12218_00711</name>
</gene>
<dbReference type="GeneID" id="93789437"/>
<name>A0A7Z7QNE1_STASC</name>
<evidence type="ECO:0000313" key="6">
    <source>
        <dbReference type="Proteomes" id="UP000572988"/>
    </source>
</evidence>
<dbReference type="EMBL" id="POVK01000023">
    <property type="protein sequence ID" value="NHA34375.1"/>
    <property type="molecule type" value="Genomic_DNA"/>
</dbReference>
<dbReference type="InterPro" id="IPR007404">
    <property type="entry name" value="YdjM-like"/>
</dbReference>